<organism evidence="1 2">
    <name type="scientific">Alteromonas oceani</name>
    <dbReference type="NCBI Taxonomy" id="2071609"/>
    <lineage>
        <taxon>Bacteria</taxon>
        <taxon>Pseudomonadati</taxon>
        <taxon>Pseudomonadota</taxon>
        <taxon>Gammaproteobacteria</taxon>
        <taxon>Alteromonadales</taxon>
        <taxon>Alteromonadaceae</taxon>
        <taxon>Alteromonas/Salinimonas group</taxon>
        <taxon>Alteromonas</taxon>
    </lineage>
</organism>
<dbReference type="Proteomes" id="UP001595477">
    <property type="component" value="Unassembled WGS sequence"/>
</dbReference>
<dbReference type="RefSeq" id="WP_164464718.1">
    <property type="nucleotide sequence ID" value="NZ_JBHRSX010000006.1"/>
</dbReference>
<accession>A0ABV7JTR9</accession>
<name>A0ABV7JTR9_9ALTE</name>
<keyword evidence="2" id="KW-1185">Reference proteome</keyword>
<evidence type="ECO:0000313" key="1">
    <source>
        <dbReference type="EMBL" id="MFC3200542.1"/>
    </source>
</evidence>
<protein>
    <submittedName>
        <fullName evidence="1">Uncharacterized protein</fullName>
    </submittedName>
</protein>
<evidence type="ECO:0000313" key="2">
    <source>
        <dbReference type="Proteomes" id="UP001595477"/>
    </source>
</evidence>
<gene>
    <name evidence="1" type="ORF">ACFOEW_01765</name>
</gene>
<proteinExistence type="predicted"/>
<sequence>MNTLKLSEHSFSSVKQLCKSVINSTALKVRLMPQCIEVEKVGLCRLSQKMVTVLSINNIECIEVPSSLLNSPDARKILQLLFNLNIKLCFEPELTNSQLKLLPLSVLRRVTFG</sequence>
<reference evidence="2" key="1">
    <citation type="journal article" date="2019" name="Int. J. Syst. Evol. Microbiol.">
        <title>The Global Catalogue of Microorganisms (GCM) 10K type strain sequencing project: providing services to taxonomists for standard genome sequencing and annotation.</title>
        <authorList>
            <consortium name="The Broad Institute Genomics Platform"/>
            <consortium name="The Broad Institute Genome Sequencing Center for Infectious Disease"/>
            <person name="Wu L."/>
            <person name="Ma J."/>
        </authorList>
    </citation>
    <scope>NUCLEOTIDE SEQUENCE [LARGE SCALE GENOMIC DNA]</scope>
    <source>
        <strain evidence="2">KCTC 52449</strain>
    </source>
</reference>
<dbReference type="EMBL" id="JBHRSX010000006">
    <property type="protein sequence ID" value="MFC3200542.1"/>
    <property type="molecule type" value="Genomic_DNA"/>
</dbReference>
<comment type="caution">
    <text evidence="1">The sequence shown here is derived from an EMBL/GenBank/DDBJ whole genome shotgun (WGS) entry which is preliminary data.</text>
</comment>